<dbReference type="PROSITE" id="PS50893">
    <property type="entry name" value="ABC_TRANSPORTER_2"/>
    <property type="match status" value="1"/>
</dbReference>
<dbReference type="GO" id="GO:0015408">
    <property type="term" value="F:ABC-type ferric iron transporter activity"/>
    <property type="evidence" value="ECO:0007669"/>
    <property type="project" value="InterPro"/>
</dbReference>
<gene>
    <name evidence="10" type="primary">malK_2</name>
    <name evidence="10" type="ORF">GAK35_02873</name>
</gene>
<dbReference type="PANTHER" id="PTHR42781:SF4">
    <property type="entry name" value="SPERMIDINE_PUTRESCINE IMPORT ATP-BINDING PROTEIN POTA"/>
    <property type="match status" value="1"/>
</dbReference>
<keyword evidence="7" id="KW-0406">Ion transport</keyword>
<dbReference type="InterPro" id="IPR003593">
    <property type="entry name" value="AAA+_ATPase"/>
</dbReference>
<evidence type="ECO:0000313" key="10">
    <source>
        <dbReference type="EMBL" id="KAF1042173.1"/>
    </source>
</evidence>
<evidence type="ECO:0000256" key="3">
    <source>
        <dbReference type="ARBA" id="ARBA00022496"/>
    </source>
</evidence>
<dbReference type="CDD" id="cd03259">
    <property type="entry name" value="ABC_Carb_Solutes_like"/>
    <property type="match status" value="1"/>
</dbReference>
<dbReference type="Gene3D" id="3.40.50.300">
    <property type="entry name" value="P-loop containing nucleotide triphosphate hydrolases"/>
    <property type="match status" value="1"/>
</dbReference>
<keyword evidence="2" id="KW-1003">Cell membrane</keyword>
<dbReference type="FunFam" id="3.40.50.300:FF:000425">
    <property type="entry name" value="Probable ABC transporter, ATP-binding subunit"/>
    <property type="match status" value="1"/>
</dbReference>
<keyword evidence="6" id="KW-0408">Iron</keyword>
<keyword evidence="4" id="KW-0547">Nucleotide-binding</keyword>
<evidence type="ECO:0000256" key="7">
    <source>
        <dbReference type="ARBA" id="ARBA00023065"/>
    </source>
</evidence>
<dbReference type="InterPro" id="IPR003439">
    <property type="entry name" value="ABC_transporter-like_ATP-bd"/>
</dbReference>
<dbReference type="GO" id="GO:0016020">
    <property type="term" value="C:membrane"/>
    <property type="evidence" value="ECO:0007669"/>
    <property type="project" value="InterPro"/>
</dbReference>
<evidence type="ECO:0000256" key="4">
    <source>
        <dbReference type="ARBA" id="ARBA00022741"/>
    </source>
</evidence>
<dbReference type="PROSITE" id="PS00211">
    <property type="entry name" value="ABC_TRANSPORTER_1"/>
    <property type="match status" value="1"/>
</dbReference>
<dbReference type="AlphaFoldDB" id="A0A7V8JTS8"/>
<name>A0A7V8JTS8_9BURK</name>
<keyword evidence="3" id="KW-0410">Iron transport</keyword>
<dbReference type="InterPro" id="IPR050093">
    <property type="entry name" value="ABC_SmlMolc_Importer"/>
</dbReference>
<protein>
    <submittedName>
        <fullName evidence="10">Maltose/maltodextrin import ATP-binding protein MalK</fullName>
    </submittedName>
</protein>
<evidence type="ECO:0000256" key="2">
    <source>
        <dbReference type="ARBA" id="ARBA00022475"/>
    </source>
</evidence>
<sequence>MLPLDKKPSVGTSISVRGLGLAFDAQAVLSDIDLEVPGGTTLALLGPSGCGKSTLLKLLAGLQRPGAGSIRFGGELVADAQLCTAPERRGLGMVFQDYALWPHMTVAGNVAFPLEMAGVARPERERRVDAALARVGLEHVGKRRISALSGGQQQRVALARAIVAEPRILLFDEPLSNLDRDLRVSLCREIGELLAQLGTTAVYVTHDRDEAETLAHQVVTLKQGRIAHASHRSGSQYNETF</sequence>
<dbReference type="InterPro" id="IPR017871">
    <property type="entry name" value="ABC_transporter-like_CS"/>
</dbReference>
<evidence type="ECO:0000259" key="9">
    <source>
        <dbReference type="PROSITE" id="PS50893"/>
    </source>
</evidence>
<dbReference type="InterPro" id="IPR015853">
    <property type="entry name" value="ABC_transpr_FbpC"/>
</dbReference>
<keyword evidence="8" id="KW-0472">Membrane</keyword>
<dbReference type="GO" id="GO:0016887">
    <property type="term" value="F:ATP hydrolysis activity"/>
    <property type="evidence" value="ECO:0007669"/>
    <property type="project" value="InterPro"/>
</dbReference>
<feature type="domain" description="ABC transporter" evidence="9">
    <location>
        <begin position="14"/>
        <end position="241"/>
    </location>
</feature>
<dbReference type="InterPro" id="IPR027417">
    <property type="entry name" value="P-loop_NTPase"/>
</dbReference>
<dbReference type="GO" id="GO:0005524">
    <property type="term" value="F:ATP binding"/>
    <property type="evidence" value="ECO:0007669"/>
    <property type="project" value="UniProtKB-KW"/>
</dbReference>
<accession>A0A7V8JTS8</accession>
<reference evidence="11" key="1">
    <citation type="journal article" date="2020" name="MBio">
        <title>Horizontal gene transfer to a defensive symbiont with a reduced genome amongst a multipartite beetle microbiome.</title>
        <authorList>
            <person name="Waterworth S.C."/>
            <person name="Florez L.V."/>
            <person name="Rees E.R."/>
            <person name="Hertweck C."/>
            <person name="Kaltenpoth M."/>
            <person name="Kwan J.C."/>
        </authorList>
    </citation>
    <scope>NUCLEOTIDE SEQUENCE [LARGE SCALE GENOMIC DNA]</scope>
</reference>
<keyword evidence="1" id="KW-0813">Transport</keyword>
<dbReference type="SUPFAM" id="SSF52540">
    <property type="entry name" value="P-loop containing nucleoside triphosphate hydrolases"/>
    <property type="match status" value="1"/>
</dbReference>
<proteinExistence type="predicted"/>
<dbReference type="EMBL" id="WNDX01000092">
    <property type="protein sequence ID" value="KAF1042173.1"/>
    <property type="molecule type" value="Genomic_DNA"/>
</dbReference>
<organism evidence="10 11">
    <name type="scientific">Herbaspirillum frisingense</name>
    <dbReference type="NCBI Taxonomy" id="92645"/>
    <lineage>
        <taxon>Bacteria</taxon>
        <taxon>Pseudomonadati</taxon>
        <taxon>Pseudomonadota</taxon>
        <taxon>Betaproteobacteria</taxon>
        <taxon>Burkholderiales</taxon>
        <taxon>Oxalobacteraceae</taxon>
        <taxon>Herbaspirillum</taxon>
    </lineage>
</organism>
<evidence type="ECO:0000256" key="8">
    <source>
        <dbReference type="ARBA" id="ARBA00023136"/>
    </source>
</evidence>
<dbReference type="PANTHER" id="PTHR42781">
    <property type="entry name" value="SPERMIDINE/PUTRESCINE IMPORT ATP-BINDING PROTEIN POTA"/>
    <property type="match status" value="1"/>
</dbReference>
<keyword evidence="5 10" id="KW-0067">ATP-binding</keyword>
<evidence type="ECO:0000313" key="11">
    <source>
        <dbReference type="Proteomes" id="UP000462435"/>
    </source>
</evidence>
<evidence type="ECO:0000256" key="1">
    <source>
        <dbReference type="ARBA" id="ARBA00022448"/>
    </source>
</evidence>
<dbReference type="SMART" id="SM00382">
    <property type="entry name" value="AAA"/>
    <property type="match status" value="1"/>
</dbReference>
<evidence type="ECO:0000256" key="6">
    <source>
        <dbReference type="ARBA" id="ARBA00023004"/>
    </source>
</evidence>
<comment type="caution">
    <text evidence="10">The sequence shown here is derived from an EMBL/GenBank/DDBJ whole genome shotgun (WGS) entry which is preliminary data.</text>
</comment>
<dbReference type="GO" id="GO:0015697">
    <property type="term" value="P:quaternary ammonium group transport"/>
    <property type="evidence" value="ECO:0007669"/>
    <property type="project" value="UniProtKB-ARBA"/>
</dbReference>
<evidence type="ECO:0000256" key="5">
    <source>
        <dbReference type="ARBA" id="ARBA00022840"/>
    </source>
</evidence>
<dbReference type="Proteomes" id="UP000462435">
    <property type="component" value="Unassembled WGS sequence"/>
</dbReference>
<dbReference type="Pfam" id="PF00005">
    <property type="entry name" value="ABC_tran"/>
    <property type="match status" value="1"/>
</dbReference>